<evidence type="ECO:0000313" key="2">
    <source>
        <dbReference type="EMBL" id="ETW77568.1"/>
    </source>
</evidence>
<dbReference type="eggNOG" id="ENOG502SRVC">
    <property type="taxonomic scope" value="Eukaryota"/>
</dbReference>
<dbReference type="STRING" id="747525.W4JVG6"/>
<sequence>HHVHPGDLPYATPVLRAASPSGSINTEYGPDETSQSDLDLSPEEFEEKVAMSLGLHEQREHEISAESKSLLLPKPKSAAEEKLMFEQVMRSLRWHVQQLEENEMIESMLLQGSRIALETQPSSDNVDAIMQTMMGPPLS</sequence>
<accession>W4JVG6</accession>
<evidence type="ECO:0000256" key="1">
    <source>
        <dbReference type="SAM" id="MobiDB-lite"/>
    </source>
</evidence>
<feature type="non-terminal residue" evidence="2">
    <location>
        <position position="1"/>
    </location>
</feature>
<dbReference type="InParanoid" id="W4JVG6"/>
<feature type="non-terminal residue" evidence="2">
    <location>
        <position position="139"/>
    </location>
</feature>
<dbReference type="HOGENOM" id="CLU_089359_0_0_1"/>
<name>W4JVG6_HETIT</name>
<gene>
    <name evidence="2" type="ORF">HETIRDRAFT_242588</name>
</gene>
<keyword evidence="3" id="KW-1185">Reference proteome</keyword>
<dbReference type="KEGG" id="hir:HETIRDRAFT_242588"/>
<feature type="compositionally biased region" description="Polar residues" evidence="1">
    <location>
        <begin position="20"/>
        <end position="38"/>
    </location>
</feature>
<reference evidence="2 3" key="1">
    <citation type="journal article" date="2012" name="New Phytol.">
        <title>Insight into trade-off between wood decay and parasitism from the genome of a fungal forest pathogen.</title>
        <authorList>
            <person name="Olson A."/>
            <person name="Aerts A."/>
            <person name="Asiegbu F."/>
            <person name="Belbahri L."/>
            <person name="Bouzid O."/>
            <person name="Broberg A."/>
            <person name="Canback B."/>
            <person name="Coutinho P.M."/>
            <person name="Cullen D."/>
            <person name="Dalman K."/>
            <person name="Deflorio G."/>
            <person name="van Diepen L.T."/>
            <person name="Dunand C."/>
            <person name="Duplessis S."/>
            <person name="Durling M."/>
            <person name="Gonthier P."/>
            <person name="Grimwood J."/>
            <person name="Fossdal C.G."/>
            <person name="Hansson D."/>
            <person name="Henrissat B."/>
            <person name="Hietala A."/>
            <person name="Himmelstrand K."/>
            <person name="Hoffmeister D."/>
            <person name="Hogberg N."/>
            <person name="James T.Y."/>
            <person name="Karlsson M."/>
            <person name="Kohler A."/>
            <person name="Kues U."/>
            <person name="Lee Y.H."/>
            <person name="Lin Y.C."/>
            <person name="Lind M."/>
            <person name="Lindquist E."/>
            <person name="Lombard V."/>
            <person name="Lucas S."/>
            <person name="Lunden K."/>
            <person name="Morin E."/>
            <person name="Murat C."/>
            <person name="Park J."/>
            <person name="Raffaello T."/>
            <person name="Rouze P."/>
            <person name="Salamov A."/>
            <person name="Schmutz J."/>
            <person name="Solheim H."/>
            <person name="Stahlberg J."/>
            <person name="Velez H."/>
            <person name="de Vries R.P."/>
            <person name="Wiebenga A."/>
            <person name="Woodward S."/>
            <person name="Yakovlev I."/>
            <person name="Garbelotto M."/>
            <person name="Martin F."/>
            <person name="Grigoriev I.V."/>
            <person name="Stenlid J."/>
        </authorList>
    </citation>
    <scope>NUCLEOTIDE SEQUENCE [LARGE SCALE GENOMIC DNA]</scope>
    <source>
        <strain evidence="2 3">TC 32-1</strain>
    </source>
</reference>
<feature type="region of interest" description="Disordered" evidence="1">
    <location>
        <begin position="1"/>
        <end position="39"/>
    </location>
</feature>
<proteinExistence type="predicted"/>
<organism evidence="2 3">
    <name type="scientific">Heterobasidion irregulare (strain TC 32-1)</name>
    <dbReference type="NCBI Taxonomy" id="747525"/>
    <lineage>
        <taxon>Eukaryota</taxon>
        <taxon>Fungi</taxon>
        <taxon>Dikarya</taxon>
        <taxon>Basidiomycota</taxon>
        <taxon>Agaricomycotina</taxon>
        <taxon>Agaricomycetes</taxon>
        <taxon>Russulales</taxon>
        <taxon>Bondarzewiaceae</taxon>
        <taxon>Heterobasidion</taxon>
        <taxon>Heterobasidion annosum species complex</taxon>
    </lineage>
</organism>
<protein>
    <submittedName>
        <fullName evidence="2">Uncharacterized protein</fullName>
    </submittedName>
</protein>
<evidence type="ECO:0000313" key="3">
    <source>
        <dbReference type="Proteomes" id="UP000030671"/>
    </source>
</evidence>
<dbReference type="EMBL" id="KI925463">
    <property type="protein sequence ID" value="ETW77568.1"/>
    <property type="molecule type" value="Genomic_DNA"/>
</dbReference>
<dbReference type="AlphaFoldDB" id="W4JVG6"/>
<dbReference type="GeneID" id="20668938"/>
<dbReference type="OrthoDB" id="3227715at2759"/>
<dbReference type="RefSeq" id="XP_009551052.1">
    <property type="nucleotide sequence ID" value="XM_009552757.1"/>
</dbReference>
<dbReference type="Proteomes" id="UP000030671">
    <property type="component" value="Unassembled WGS sequence"/>
</dbReference>